<gene>
    <name evidence="2" type="ORF">DdX_19751</name>
</gene>
<keyword evidence="3" id="KW-1185">Reference proteome</keyword>
<feature type="signal peptide" evidence="1">
    <location>
        <begin position="1"/>
        <end position="19"/>
    </location>
</feature>
<dbReference type="EMBL" id="JAKKPZ010000438">
    <property type="protein sequence ID" value="KAI1695141.1"/>
    <property type="molecule type" value="Genomic_DNA"/>
</dbReference>
<dbReference type="GO" id="GO:0016799">
    <property type="term" value="F:hydrolase activity, hydrolyzing N-glycosyl compounds"/>
    <property type="evidence" value="ECO:0007669"/>
    <property type="project" value="InterPro"/>
</dbReference>
<evidence type="ECO:0000313" key="3">
    <source>
        <dbReference type="Proteomes" id="UP001201812"/>
    </source>
</evidence>
<dbReference type="Proteomes" id="UP001201812">
    <property type="component" value="Unassembled WGS sequence"/>
</dbReference>
<protein>
    <recommendedName>
        <fullName evidence="4">Inosine/uridine-preferring nucleoside hydrolase domain-containing protein</fullName>
    </recommendedName>
</protein>
<dbReference type="InterPro" id="IPR036452">
    <property type="entry name" value="Ribo_hydro-like"/>
</dbReference>
<evidence type="ECO:0000313" key="2">
    <source>
        <dbReference type="EMBL" id="KAI1695141.1"/>
    </source>
</evidence>
<organism evidence="2 3">
    <name type="scientific">Ditylenchus destructor</name>
    <dbReference type="NCBI Taxonomy" id="166010"/>
    <lineage>
        <taxon>Eukaryota</taxon>
        <taxon>Metazoa</taxon>
        <taxon>Ecdysozoa</taxon>
        <taxon>Nematoda</taxon>
        <taxon>Chromadorea</taxon>
        <taxon>Rhabditida</taxon>
        <taxon>Tylenchina</taxon>
        <taxon>Tylenchomorpha</taxon>
        <taxon>Sphaerularioidea</taxon>
        <taxon>Anguinidae</taxon>
        <taxon>Anguininae</taxon>
        <taxon>Ditylenchus</taxon>
    </lineage>
</organism>
<evidence type="ECO:0008006" key="4">
    <source>
        <dbReference type="Google" id="ProtNLM"/>
    </source>
</evidence>
<comment type="caution">
    <text evidence="2">The sequence shown here is derived from an EMBL/GenBank/DDBJ whole genome shotgun (WGS) entry which is preliminary data.</text>
</comment>
<sequence>MSFIFRIIVFAGIFTSVANQLTKERNVIIITDMEPDDRIALAVASIRMPQRILFIGTTLMNSHRKAALAEHQLNYFSALKNVKVFAGTGGTPDDYPEMNSTIAGPTSSNKLQQEIHNTLNEAIGKVLRTIQRAGKSWDDHLMEAIPALREAIGDRHAGRQFTPADALVIVGFLNPGMIKAQRNVSVKIPVNQENDPAGYLVKVKQDTNSPIKVVDEIDERLFIAEMEYSIGAINEASGGTS</sequence>
<feature type="chain" id="PRO_5042099846" description="Inosine/uridine-preferring nucleoside hydrolase domain-containing protein" evidence="1">
    <location>
        <begin position="20"/>
        <end position="241"/>
    </location>
</feature>
<proteinExistence type="predicted"/>
<dbReference type="AlphaFoldDB" id="A0AAD4MJ60"/>
<reference evidence="2" key="1">
    <citation type="submission" date="2022-01" db="EMBL/GenBank/DDBJ databases">
        <title>Genome Sequence Resource for Two Populations of Ditylenchus destructor, the Migratory Endoparasitic Phytonematode.</title>
        <authorList>
            <person name="Zhang H."/>
            <person name="Lin R."/>
            <person name="Xie B."/>
        </authorList>
    </citation>
    <scope>NUCLEOTIDE SEQUENCE</scope>
    <source>
        <strain evidence="2">BazhouSP</strain>
    </source>
</reference>
<accession>A0AAD4MJ60</accession>
<name>A0AAD4MJ60_9BILA</name>
<evidence type="ECO:0000256" key="1">
    <source>
        <dbReference type="SAM" id="SignalP"/>
    </source>
</evidence>
<keyword evidence="1" id="KW-0732">Signal</keyword>
<dbReference type="Gene3D" id="3.90.245.10">
    <property type="entry name" value="Ribonucleoside hydrolase-like"/>
    <property type="match status" value="1"/>
</dbReference>